<proteinExistence type="predicted"/>
<dbReference type="OrthoDB" id="7465066at2759"/>
<dbReference type="EMBL" id="CAJQZP010000359">
    <property type="protein sequence ID" value="CAG4957698.1"/>
    <property type="molecule type" value="Genomic_DNA"/>
</dbReference>
<gene>
    <name evidence="1" type="ORF">PAPOLLO_LOCUS5763</name>
</gene>
<accession>A0A8S3WF85</accession>
<dbReference type="Proteomes" id="UP000691718">
    <property type="component" value="Unassembled WGS sequence"/>
</dbReference>
<sequence length="313" mass="33837">MKAIYTITAVLVTVANCANFNPRQDALANALQNIFSSANTEKAMNMIQMAANRQVHNPAPCKEEKIVPIATAPPNRQIVPIGAMQRPAPPNAGQVVKQAPPNIPLNLQNLAELISLNAMASQNPVMPKFTMPNMPIIITTTREVPQPPINKEVNSQFYQVTLPCLQEGMFKSNPTFAVSPRFLQAPKPPQQSLGNTNVIFSSQPCTRPTEYTITSPTYLPQSMPLPIATPAPAPCCPPSPSIEVCLPEVEPVFDFTLGCLDPILKCYGMLNEVPAASPVPPISPPCSLISSPTLPSQCSCHFLRKISIPPPFI</sequence>
<organism evidence="1 2">
    <name type="scientific">Parnassius apollo</name>
    <name type="common">Apollo butterfly</name>
    <name type="synonym">Papilio apollo</name>
    <dbReference type="NCBI Taxonomy" id="110799"/>
    <lineage>
        <taxon>Eukaryota</taxon>
        <taxon>Metazoa</taxon>
        <taxon>Ecdysozoa</taxon>
        <taxon>Arthropoda</taxon>
        <taxon>Hexapoda</taxon>
        <taxon>Insecta</taxon>
        <taxon>Pterygota</taxon>
        <taxon>Neoptera</taxon>
        <taxon>Endopterygota</taxon>
        <taxon>Lepidoptera</taxon>
        <taxon>Glossata</taxon>
        <taxon>Ditrysia</taxon>
        <taxon>Papilionoidea</taxon>
        <taxon>Papilionidae</taxon>
        <taxon>Parnassiinae</taxon>
        <taxon>Parnassini</taxon>
        <taxon>Parnassius</taxon>
        <taxon>Parnassius</taxon>
    </lineage>
</organism>
<keyword evidence="2" id="KW-1185">Reference proteome</keyword>
<name>A0A8S3WF85_PARAO</name>
<evidence type="ECO:0000313" key="2">
    <source>
        <dbReference type="Proteomes" id="UP000691718"/>
    </source>
</evidence>
<dbReference type="AlphaFoldDB" id="A0A8S3WF85"/>
<protein>
    <submittedName>
        <fullName evidence="1">(apollo) hypothetical protein</fullName>
    </submittedName>
</protein>
<evidence type="ECO:0000313" key="1">
    <source>
        <dbReference type="EMBL" id="CAG4957698.1"/>
    </source>
</evidence>
<comment type="caution">
    <text evidence="1">The sequence shown here is derived from an EMBL/GenBank/DDBJ whole genome shotgun (WGS) entry which is preliminary data.</text>
</comment>
<reference evidence="1" key="1">
    <citation type="submission" date="2021-04" db="EMBL/GenBank/DDBJ databases">
        <authorList>
            <person name="Tunstrom K."/>
        </authorList>
    </citation>
    <scope>NUCLEOTIDE SEQUENCE</scope>
</reference>